<comment type="caution">
    <text evidence="1">The sequence shown here is derived from an EMBL/GenBank/DDBJ whole genome shotgun (WGS) entry which is preliminary data.</text>
</comment>
<protein>
    <submittedName>
        <fullName evidence="1">Uncharacterized protein</fullName>
    </submittedName>
</protein>
<evidence type="ECO:0000313" key="2">
    <source>
        <dbReference type="Proteomes" id="UP000827976"/>
    </source>
</evidence>
<organism evidence="1 2">
    <name type="scientific">Dioscorea alata</name>
    <name type="common">Purple yam</name>
    <dbReference type="NCBI Taxonomy" id="55571"/>
    <lineage>
        <taxon>Eukaryota</taxon>
        <taxon>Viridiplantae</taxon>
        <taxon>Streptophyta</taxon>
        <taxon>Embryophyta</taxon>
        <taxon>Tracheophyta</taxon>
        <taxon>Spermatophyta</taxon>
        <taxon>Magnoliopsida</taxon>
        <taxon>Liliopsida</taxon>
        <taxon>Dioscoreales</taxon>
        <taxon>Dioscoreaceae</taxon>
        <taxon>Dioscorea</taxon>
    </lineage>
</organism>
<accession>A0ACB7WIT2</accession>
<gene>
    <name evidence="1" type="ORF">IHE45_03G001600</name>
</gene>
<keyword evidence="2" id="KW-1185">Reference proteome</keyword>
<reference evidence="2" key="1">
    <citation type="journal article" date="2022" name="Nat. Commun.">
        <title>Chromosome evolution and the genetic basis of agronomically important traits in greater yam.</title>
        <authorList>
            <person name="Bredeson J.V."/>
            <person name="Lyons J.B."/>
            <person name="Oniyinde I.O."/>
            <person name="Okereke N.R."/>
            <person name="Kolade O."/>
            <person name="Nnabue I."/>
            <person name="Nwadili C.O."/>
            <person name="Hribova E."/>
            <person name="Parker M."/>
            <person name="Nwogha J."/>
            <person name="Shu S."/>
            <person name="Carlson J."/>
            <person name="Kariba R."/>
            <person name="Muthemba S."/>
            <person name="Knop K."/>
            <person name="Barton G.J."/>
            <person name="Sherwood A.V."/>
            <person name="Lopez-Montes A."/>
            <person name="Asiedu R."/>
            <person name="Jamnadass R."/>
            <person name="Muchugi A."/>
            <person name="Goodstein D."/>
            <person name="Egesi C.N."/>
            <person name="Featherston J."/>
            <person name="Asfaw A."/>
            <person name="Simpson G.G."/>
            <person name="Dolezel J."/>
            <person name="Hendre P.S."/>
            <person name="Van Deynze A."/>
            <person name="Kumar P.L."/>
            <person name="Obidiegwu J.E."/>
            <person name="Bhattacharjee R."/>
            <person name="Rokhsar D.S."/>
        </authorList>
    </citation>
    <scope>NUCLEOTIDE SEQUENCE [LARGE SCALE GENOMIC DNA]</scope>
    <source>
        <strain evidence="2">cv. TDa95/00328</strain>
    </source>
</reference>
<sequence length="171" mass="18142">MAVISLVRLLPSFTSPSTPPRCFLSSHRPLCVTFPFTSLPPLRPLRVIVPRSSAPENGAGATESLEEDGEKGGEENGPPAEEGKDQSSSIAELKEVMAARREREERGDLLGGVVEEVKQIEWPAFGKVLGTTGVVLAVIAGSSVALLTVNALLAELSDRVFAGRGLQDFFG</sequence>
<proteinExistence type="predicted"/>
<evidence type="ECO:0000313" key="1">
    <source>
        <dbReference type="EMBL" id="KAH7687966.1"/>
    </source>
</evidence>
<dbReference type="EMBL" id="CM037013">
    <property type="protein sequence ID" value="KAH7687966.1"/>
    <property type="molecule type" value="Genomic_DNA"/>
</dbReference>
<name>A0ACB7WIT2_DIOAL</name>
<dbReference type="Proteomes" id="UP000827976">
    <property type="component" value="Chromosome 3"/>
</dbReference>